<name>A0A1B8GBC9_9PEZI</name>
<keyword evidence="2" id="KW-0472">Membrane</keyword>
<dbReference type="EMBL" id="KV460257">
    <property type="protein sequence ID" value="OBT93133.1"/>
    <property type="molecule type" value="Genomic_DNA"/>
</dbReference>
<keyword evidence="2" id="KW-0812">Transmembrane</keyword>
<accession>A0A1B8GBC9</accession>
<reference evidence="4" key="2">
    <citation type="journal article" date="2018" name="Nat. Commun.">
        <title>Extreme sensitivity to ultraviolet light in the fungal pathogen causing white-nose syndrome of bats.</title>
        <authorList>
            <person name="Palmer J.M."/>
            <person name="Drees K.P."/>
            <person name="Foster J.T."/>
            <person name="Lindner D.L."/>
        </authorList>
    </citation>
    <scope>NUCLEOTIDE SEQUENCE [LARGE SCALE GENOMIC DNA]</scope>
    <source>
        <strain evidence="4">UAMH 10579</strain>
    </source>
</reference>
<protein>
    <submittedName>
        <fullName evidence="3">Uncharacterized protein</fullName>
    </submittedName>
</protein>
<dbReference type="RefSeq" id="XP_018126866.1">
    <property type="nucleotide sequence ID" value="XM_018278618.1"/>
</dbReference>
<feature type="region of interest" description="Disordered" evidence="1">
    <location>
        <begin position="1"/>
        <end position="27"/>
    </location>
</feature>
<evidence type="ECO:0000313" key="4">
    <source>
        <dbReference type="Proteomes" id="UP000091956"/>
    </source>
</evidence>
<dbReference type="AlphaFoldDB" id="A0A1B8GBC9"/>
<dbReference type="GeneID" id="28842588"/>
<gene>
    <name evidence="3" type="ORF">VE01_09202</name>
</gene>
<reference evidence="3 4" key="1">
    <citation type="submission" date="2016-03" db="EMBL/GenBank/DDBJ databases">
        <title>Comparative genomics of Pseudogymnoascus destructans, the fungus causing white-nose syndrome of bats.</title>
        <authorList>
            <person name="Palmer J.M."/>
            <person name="Drees K.P."/>
            <person name="Foster J.T."/>
            <person name="Lindner D.L."/>
        </authorList>
    </citation>
    <scope>NUCLEOTIDE SEQUENCE [LARGE SCALE GENOMIC DNA]</scope>
    <source>
        <strain evidence="3 4">UAMH 10579</strain>
    </source>
</reference>
<keyword evidence="4" id="KW-1185">Reference proteome</keyword>
<dbReference type="Proteomes" id="UP000091956">
    <property type="component" value="Unassembled WGS sequence"/>
</dbReference>
<evidence type="ECO:0000313" key="3">
    <source>
        <dbReference type="EMBL" id="OBT93133.1"/>
    </source>
</evidence>
<evidence type="ECO:0000256" key="2">
    <source>
        <dbReference type="SAM" id="Phobius"/>
    </source>
</evidence>
<evidence type="ECO:0000256" key="1">
    <source>
        <dbReference type="SAM" id="MobiDB-lite"/>
    </source>
</evidence>
<sequence>MSQPLPGALPGGGDVTTQLPDSGDVVAKRPLSGDVTIQLPGSGGGTIQNPAAGGLPADGVTAPAVCYAICNENGIRINYRLSIFTARARINRHRHHLLLDYILDDTLDDILDGIPDDIPDGIPNDNPDTPHSSTTSKAWIAGPVVGSIAVLALILIFLLYIRKRGQKTTITHNESGLHLLMR</sequence>
<keyword evidence="2" id="KW-1133">Transmembrane helix</keyword>
<organism evidence="3 4">
    <name type="scientific">Pseudogymnoascus verrucosus</name>
    <dbReference type="NCBI Taxonomy" id="342668"/>
    <lineage>
        <taxon>Eukaryota</taxon>
        <taxon>Fungi</taxon>
        <taxon>Dikarya</taxon>
        <taxon>Ascomycota</taxon>
        <taxon>Pezizomycotina</taxon>
        <taxon>Leotiomycetes</taxon>
        <taxon>Thelebolales</taxon>
        <taxon>Thelebolaceae</taxon>
        <taxon>Pseudogymnoascus</taxon>
    </lineage>
</organism>
<feature type="transmembrane region" description="Helical" evidence="2">
    <location>
        <begin position="138"/>
        <end position="161"/>
    </location>
</feature>
<proteinExistence type="predicted"/>
<dbReference type="STRING" id="342668.A0A1B8GBC9"/>